<protein>
    <submittedName>
        <fullName evidence="1">Uncharacterized protein</fullName>
    </submittedName>
</protein>
<proteinExistence type="predicted"/>
<dbReference type="InterPro" id="IPR036397">
    <property type="entry name" value="RNaseH_sf"/>
</dbReference>
<organism evidence="1 2">
    <name type="scientific">Araneus ventricosus</name>
    <name type="common">Orbweaver spider</name>
    <name type="synonym">Epeira ventricosa</name>
    <dbReference type="NCBI Taxonomy" id="182803"/>
    <lineage>
        <taxon>Eukaryota</taxon>
        <taxon>Metazoa</taxon>
        <taxon>Ecdysozoa</taxon>
        <taxon>Arthropoda</taxon>
        <taxon>Chelicerata</taxon>
        <taxon>Arachnida</taxon>
        <taxon>Araneae</taxon>
        <taxon>Araneomorphae</taxon>
        <taxon>Entelegynae</taxon>
        <taxon>Araneoidea</taxon>
        <taxon>Araneidae</taxon>
        <taxon>Araneus</taxon>
    </lineage>
</organism>
<gene>
    <name evidence="1" type="ORF">AVEN_71526_1</name>
</gene>
<dbReference type="PANTHER" id="PTHR47326:SF1">
    <property type="entry name" value="HTH PSQ-TYPE DOMAIN-CONTAINING PROTEIN"/>
    <property type="match status" value="1"/>
</dbReference>
<dbReference type="AlphaFoldDB" id="A0A4Y2UKP9"/>
<keyword evidence="2" id="KW-1185">Reference proteome</keyword>
<dbReference type="Proteomes" id="UP000499080">
    <property type="component" value="Unassembled WGS sequence"/>
</dbReference>
<evidence type="ECO:0000313" key="2">
    <source>
        <dbReference type="Proteomes" id="UP000499080"/>
    </source>
</evidence>
<accession>A0A4Y2UKP9</accession>
<dbReference type="EMBL" id="BGPR01036773">
    <property type="protein sequence ID" value="GBO12120.1"/>
    <property type="molecule type" value="Genomic_DNA"/>
</dbReference>
<evidence type="ECO:0000313" key="1">
    <source>
        <dbReference type="EMBL" id="GBO12120.1"/>
    </source>
</evidence>
<dbReference type="Gene3D" id="3.30.420.10">
    <property type="entry name" value="Ribonuclease H-like superfamily/Ribonuclease H"/>
    <property type="match status" value="1"/>
</dbReference>
<dbReference type="OrthoDB" id="6426896at2759"/>
<dbReference type="GO" id="GO:0003676">
    <property type="term" value="F:nucleic acid binding"/>
    <property type="evidence" value="ECO:0007669"/>
    <property type="project" value="InterPro"/>
</dbReference>
<reference evidence="1 2" key="1">
    <citation type="journal article" date="2019" name="Sci. Rep.">
        <title>Orb-weaving spider Araneus ventricosus genome elucidates the spidroin gene catalogue.</title>
        <authorList>
            <person name="Kono N."/>
            <person name="Nakamura H."/>
            <person name="Ohtoshi R."/>
            <person name="Moran D.A.P."/>
            <person name="Shinohara A."/>
            <person name="Yoshida Y."/>
            <person name="Fujiwara M."/>
            <person name="Mori M."/>
            <person name="Tomita M."/>
            <person name="Arakawa K."/>
        </authorList>
    </citation>
    <scope>NUCLEOTIDE SEQUENCE [LARGE SCALE GENOMIC DNA]</scope>
</reference>
<comment type="caution">
    <text evidence="1">The sequence shown here is derived from an EMBL/GenBank/DDBJ whole genome shotgun (WGS) entry which is preliminary data.</text>
</comment>
<dbReference type="PANTHER" id="PTHR47326">
    <property type="entry name" value="TRANSPOSABLE ELEMENT TC3 TRANSPOSASE-LIKE PROTEIN"/>
    <property type="match status" value="1"/>
</dbReference>
<sequence length="120" mass="14162">MCYKPYKLKSLQALRPSDNEHRLNFYLYMLEAMEVDDISTRLVFSYEATFHLSGKVNRHNVRIWDLTNPHTWIQHERESPKVNAFCAMSASKIYGPFFSTEKQSLAVPIWICWKTGFSPR</sequence>
<name>A0A4Y2UKP9_ARAVE</name>